<evidence type="ECO:0000256" key="1">
    <source>
        <dbReference type="ARBA" id="ARBA00010613"/>
    </source>
</evidence>
<evidence type="ECO:0000313" key="5">
    <source>
        <dbReference type="Proteomes" id="UP000327000"/>
    </source>
</evidence>
<evidence type="ECO:0000256" key="2">
    <source>
        <dbReference type="ARBA" id="ARBA00022801"/>
    </source>
</evidence>
<dbReference type="PANTHER" id="PTHR43674:SF2">
    <property type="entry name" value="BETA-UREIDOPROPIONASE"/>
    <property type="match status" value="1"/>
</dbReference>
<feature type="domain" description="CN hydrolase" evidence="3">
    <location>
        <begin position="1"/>
        <end position="245"/>
    </location>
</feature>
<dbReference type="AlphaFoldDB" id="A0A5N5WDN8"/>
<dbReference type="Gene3D" id="3.60.110.10">
    <property type="entry name" value="Carbon-nitrogen hydrolase"/>
    <property type="match status" value="1"/>
</dbReference>
<dbReference type="PANTHER" id="PTHR43674">
    <property type="entry name" value="NITRILASE C965.09-RELATED"/>
    <property type="match status" value="1"/>
</dbReference>
<dbReference type="InterPro" id="IPR001110">
    <property type="entry name" value="UPF0012_CS"/>
</dbReference>
<dbReference type="RefSeq" id="WP_152262793.1">
    <property type="nucleotide sequence ID" value="NZ_VOKX01000009.1"/>
</dbReference>
<keyword evidence="5" id="KW-1185">Reference proteome</keyword>
<accession>A0A5N5WDN8</accession>
<protein>
    <submittedName>
        <fullName evidence="4">Carbon-nitrogen hydrolase family protein</fullName>
    </submittedName>
</protein>
<dbReference type="Pfam" id="PF00795">
    <property type="entry name" value="CN_hydrolase"/>
    <property type="match status" value="1"/>
</dbReference>
<dbReference type="GO" id="GO:0050126">
    <property type="term" value="F:N-carbamoylputrescine amidase activity"/>
    <property type="evidence" value="ECO:0007669"/>
    <property type="project" value="TreeGrafter"/>
</dbReference>
<keyword evidence="2 4" id="KW-0378">Hydrolase</keyword>
<comment type="caution">
    <text evidence="4">The sequence shown here is derived from an EMBL/GenBank/DDBJ whole genome shotgun (WGS) entry which is preliminary data.</text>
</comment>
<proteinExistence type="inferred from homology"/>
<dbReference type="PROSITE" id="PS50263">
    <property type="entry name" value="CN_HYDROLASE"/>
    <property type="match status" value="1"/>
</dbReference>
<reference evidence="4 5" key="1">
    <citation type="journal article" date="2019" name="Microb. Cell Fact.">
        <title>Exploring novel herbicidin analogues by transcriptional regulator overexpression and MS/MS molecular networking.</title>
        <authorList>
            <person name="Shi Y."/>
            <person name="Gu R."/>
            <person name="Li Y."/>
            <person name="Wang X."/>
            <person name="Ren W."/>
            <person name="Li X."/>
            <person name="Wang L."/>
            <person name="Xie Y."/>
            <person name="Hong B."/>
        </authorList>
    </citation>
    <scope>NUCLEOTIDE SEQUENCE [LARGE SCALE GENOMIC DNA]</scope>
    <source>
        <strain evidence="4 5">US-43</strain>
    </source>
</reference>
<dbReference type="GO" id="GO:0033388">
    <property type="term" value="P:putrescine biosynthetic process from arginine"/>
    <property type="evidence" value="ECO:0007669"/>
    <property type="project" value="TreeGrafter"/>
</dbReference>
<dbReference type="OrthoDB" id="4532287at2"/>
<evidence type="ECO:0000259" key="3">
    <source>
        <dbReference type="PROSITE" id="PS50263"/>
    </source>
</evidence>
<dbReference type="SUPFAM" id="SSF56317">
    <property type="entry name" value="Carbon-nitrogen hydrolase"/>
    <property type="match status" value="1"/>
</dbReference>
<sequence>MIIASAQFTARPCDVGANVATMAGLIREAAGKGAALVAFPELAVTGYELAAITADPGRLALEPDDARLGPLREACRETGTAAVVNCPGTPREAGSGPTVSAFGYGPDGAPLVRYDKRHVTEKEAAAGFAAGTEDGGRFVLDGVRIGLAICYDVDFPGIAARAAADGCALLVATSLYGSDGGREERDRLFPALARDHGLYVLLANHVGPAGGYVGCGGSGVWGPDGVLLAGAPEAAPGVVTADVPL</sequence>
<dbReference type="Proteomes" id="UP000327000">
    <property type="component" value="Unassembled WGS sequence"/>
</dbReference>
<dbReference type="InterPro" id="IPR036526">
    <property type="entry name" value="C-N_Hydrolase_sf"/>
</dbReference>
<dbReference type="InterPro" id="IPR050345">
    <property type="entry name" value="Aliph_Amidase/BUP"/>
</dbReference>
<name>A0A5N5WDN8_STRMB</name>
<dbReference type="EMBL" id="VOKX01000009">
    <property type="protein sequence ID" value="KAB7850294.1"/>
    <property type="molecule type" value="Genomic_DNA"/>
</dbReference>
<organism evidence="4 5">
    <name type="scientific">Streptomyces mobaraensis</name>
    <name type="common">Streptoverticillium mobaraense</name>
    <dbReference type="NCBI Taxonomy" id="35621"/>
    <lineage>
        <taxon>Bacteria</taxon>
        <taxon>Bacillati</taxon>
        <taxon>Actinomycetota</taxon>
        <taxon>Actinomycetes</taxon>
        <taxon>Kitasatosporales</taxon>
        <taxon>Streptomycetaceae</taxon>
        <taxon>Streptomyces</taxon>
    </lineage>
</organism>
<dbReference type="CDD" id="cd07197">
    <property type="entry name" value="nitrilase"/>
    <property type="match status" value="1"/>
</dbReference>
<comment type="similarity">
    <text evidence="1">Belongs to the carbon-nitrogen hydrolase superfamily. NIT1/NIT2 family.</text>
</comment>
<evidence type="ECO:0000313" key="4">
    <source>
        <dbReference type="EMBL" id="KAB7850294.1"/>
    </source>
</evidence>
<dbReference type="InterPro" id="IPR003010">
    <property type="entry name" value="C-N_Hydrolase"/>
</dbReference>
<gene>
    <name evidence="4" type="ORF">FRZ00_06845</name>
</gene>
<dbReference type="PROSITE" id="PS01227">
    <property type="entry name" value="UPF0012"/>
    <property type="match status" value="1"/>
</dbReference>